<dbReference type="Pfam" id="PF00501">
    <property type="entry name" value="AMP-binding"/>
    <property type="match status" value="1"/>
</dbReference>
<sequence>MEETTLIGLLKKSAGKFPSHRSVSVSGKFDLTHSKLQQLVDQAASILISNGVRPGDVIALTFPNTIEFVIMFLAVIRARATAAPLNAAYTQEEFEFYLSDSESRILLTSQEGNEAAQSAASKLKISHITSTFSHQEEKLTLSIQPDSSNCVLPESLPVNSPLDVALFLHTSGTTSRPKGVPLTQQNLAASVQNIKSVYQLTESDSTVLVLPLFHVHGLLAGLLSSLGAGAAVTLPAGGRFSASTFWSDMVKYNATWYTAVPTIHQIILERHLSNPEPFYPKLRFIRSCSASLAPTILARLEEAFGAPVLEAYAMTEASHLMCSNPLPENGGHKSGSVGKPVGQEMAILDENGVQQAEYASGEVCIRGLNVTKGYKNNPEANKSAYKFGWFHTGDVGYMDSEGYLHLVGRIKELINRGGEKISPIEVDAVLLSHPDVAQAVAFGVPDDKYGEEINCAIIPRDGSTIDEAEMLRFCKKNLATFKVPKKVFITDDVPKTASGKIQRRLVAEHFLSQISAAKVPKFGA</sequence>
<name>A0AA42B133_PAPNU</name>
<evidence type="ECO:0000259" key="6">
    <source>
        <dbReference type="Pfam" id="PF13193"/>
    </source>
</evidence>
<proteinExistence type="inferred from homology"/>
<dbReference type="InterPro" id="IPR045851">
    <property type="entry name" value="AMP-bd_C_sf"/>
</dbReference>
<evidence type="ECO:0000256" key="4">
    <source>
        <dbReference type="ARBA" id="ARBA00022840"/>
    </source>
</evidence>
<dbReference type="PANTHER" id="PTHR43201">
    <property type="entry name" value="ACYL-COA SYNTHETASE"/>
    <property type="match status" value="1"/>
</dbReference>
<dbReference type="CDD" id="cd05926">
    <property type="entry name" value="FACL_fum10p_like"/>
    <property type="match status" value="1"/>
</dbReference>
<dbReference type="Pfam" id="PF13193">
    <property type="entry name" value="AMP-binding_C"/>
    <property type="match status" value="1"/>
</dbReference>
<dbReference type="PROSITE" id="PS00455">
    <property type="entry name" value="AMP_BINDING"/>
    <property type="match status" value="1"/>
</dbReference>
<keyword evidence="8" id="KW-1185">Reference proteome</keyword>
<dbReference type="InterPro" id="IPR000873">
    <property type="entry name" value="AMP-dep_synth/lig_dom"/>
</dbReference>
<gene>
    <name evidence="7" type="ORF">MKW94_010196</name>
</gene>
<organism evidence="7 8">
    <name type="scientific">Papaver nudicaule</name>
    <name type="common">Iceland poppy</name>
    <dbReference type="NCBI Taxonomy" id="74823"/>
    <lineage>
        <taxon>Eukaryota</taxon>
        <taxon>Viridiplantae</taxon>
        <taxon>Streptophyta</taxon>
        <taxon>Embryophyta</taxon>
        <taxon>Tracheophyta</taxon>
        <taxon>Spermatophyta</taxon>
        <taxon>Magnoliopsida</taxon>
        <taxon>Ranunculales</taxon>
        <taxon>Papaveraceae</taxon>
        <taxon>Papaveroideae</taxon>
        <taxon>Papaver</taxon>
    </lineage>
</organism>
<dbReference type="Proteomes" id="UP001177140">
    <property type="component" value="Unassembled WGS sequence"/>
</dbReference>
<dbReference type="FunFam" id="3.30.300.30:FF:000007">
    <property type="entry name" value="4-coumarate--CoA ligase 2"/>
    <property type="match status" value="1"/>
</dbReference>
<dbReference type="AlphaFoldDB" id="A0AA42B133"/>
<comment type="caution">
    <text evidence="7">The sequence shown here is derived from an EMBL/GenBank/DDBJ whole genome shotgun (WGS) entry which is preliminary data.</text>
</comment>
<dbReference type="InterPro" id="IPR020845">
    <property type="entry name" value="AMP-binding_CS"/>
</dbReference>
<reference evidence="7" key="1">
    <citation type="submission" date="2022-03" db="EMBL/GenBank/DDBJ databases">
        <title>A functionally conserved STORR gene fusion in Papaver species that diverged 16.8 million years ago.</title>
        <authorList>
            <person name="Catania T."/>
        </authorList>
    </citation>
    <scope>NUCLEOTIDE SEQUENCE</scope>
    <source>
        <strain evidence="7">S-191538</strain>
    </source>
</reference>
<feature type="domain" description="AMP-dependent synthetase/ligase" evidence="5">
    <location>
        <begin position="11"/>
        <end position="374"/>
    </location>
</feature>
<feature type="domain" description="AMP-binding enzyme C-terminal" evidence="6">
    <location>
        <begin position="425"/>
        <end position="500"/>
    </location>
</feature>
<protein>
    <recommendedName>
        <fullName evidence="9">4-coumarate--CoA ligase</fullName>
    </recommendedName>
</protein>
<comment type="similarity">
    <text evidence="1">Belongs to the ATP-dependent AMP-binding enzyme family.</text>
</comment>
<evidence type="ECO:0000313" key="8">
    <source>
        <dbReference type="Proteomes" id="UP001177140"/>
    </source>
</evidence>
<keyword evidence="2" id="KW-0436">Ligase</keyword>
<dbReference type="Gene3D" id="3.30.300.30">
    <property type="match status" value="1"/>
</dbReference>
<accession>A0AA42B133</accession>
<dbReference type="PANTHER" id="PTHR43201:SF5">
    <property type="entry name" value="MEDIUM-CHAIN ACYL-COA LIGASE ACSF2, MITOCHONDRIAL"/>
    <property type="match status" value="1"/>
</dbReference>
<dbReference type="GO" id="GO:0005524">
    <property type="term" value="F:ATP binding"/>
    <property type="evidence" value="ECO:0007669"/>
    <property type="project" value="UniProtKB-KW"/>
</dbReference>
<evidence type="ECO:0000256" key="2">
    <source>
        <dbReference type="ARBA" id="ARBA00022598"/>
    </source>
</evidence>
<dbReference type="InterPro" id="IPR045310">
    <property type="entry name" value="Pcs60-like"/>
</dbReference>
<evidence type="ECO:0000256" key="1">
    <source>
        <dbReference type="ARBA" id="ARBA00006432"/>
    </source>
</evidence>
<dbReference type="InterPro" id="IPR025110">
    <property type="entry name" value="AMP-bd_C"/>
</dbReference>
<dbReference type="GO" id="GO:0031956">
    <property type="term" value="F:medium-chain fatty acid-CoA ligase activity"/>
    <property type="evidence" value="ECO:0007669"/>
    <property type="project" value="TreeGrafter"/>
</dbReference>
<evidence type="ECO:0000259" key="5">
    <source>
        <dbReference type="Pfam" id="PF00501"/>
    </source>
</evidence>
<evidence type="ECO:0008006" key="9">
    <source>
        <dbReference type="Google" id="ProtNLM"/>
    </source>
</evidence>
<dbReference type="SUPFAM" id="SSF56801">
    <property type="entry name" value="Acetyl-CoA synthetase-like"/>
    <property type="match status" value="1"/>
</dbReference>
<keyword evidence="3" id="KW-0547">Nucleotide-binding</keyword>
<dbReference type="GO" id="GO:0006631">
    <property type="term" value="P:fatty acid metabolic process"/>
    <property type="evidence" value="ECO:0007669"/>
    <property type="project" value="TreeGrafter"/>
</dbReference>
<keyword evidence="4" id="KW-0067">ATP-binding</keyword>
<evidence type="ECO:0000256" key="3">
    <source>
        <dbReference type="ARBA" id="ARBA00022741"/>
    </source>
</evidence>
<evidence type="ECO:0000313" key="7">
    <source>
        <dbReference type="EMBL" id="MCL7047249.1"/>
    </source>
</evidence>
<dbReference type="Gene3D" id="3.40.50.12780">
    <property type="entry name" value="N-terminal domain of ligase-like"/>
    <property type="match status" value="1"/>
</dbReference>
<dbReference type="EMBL" id="JAJJMA010291020">
    <property type="protein sequence ID" value="MCL7047249.1"/>
    <property type="molecule type" value="Genomic_DNA"/>
</dbReference>
<dbReference type="InterPro" id="IPR042099">
    <property type="entry name" value="ANL_N_sf"/>
</dbReference>